<dbReference type="FunFam" id="2.30.180.10:FF:000019">
    <property type="entry name" value="Cell surface lipoprotein"/>
    <property type="match status" value="1"/>
</dbReference>
<proteinExistence type="predicted"/>
<dbReference type="PROSITE" id="PS51257">
    <property type="entry name" value="PROKAR_LIPOPROTEIN"/>
    <property type="match status" value="1"/>
</dbReference>
<evidence type="ECO:0000259" key="1">
    <source>
        <dbReference type="PROSITE" id="PS50213"/>
    </source>
</evidence>
<dbReference type="SUPFAM" id="SSF82153">
    <property type="entry name" value="FAS1 domain"/>
    <property type="match status" value="1"/>
</dbReference>
<dbReference type="PROSITE" id="PS50213">
    <property type="entry name" value="FAS1"/>
    <property type="match status" value="1"/>
</dbReference>
<evidence type="ECO:0000313" key="2">
    <source>
        <dbReference type="EMBL" id="CAB4945247.1"/>
    </source>
</evidence>
<dbReference type="GO" id="GO:0005615">
    <property type="term" value="C:extracellular space"/>
    <property type="evidence" value="ECO:0007669"/>
    <property type="project" value="TreeGrafter"/>
</dbReference>
<organism evidence="2">
    <name type="scientific">freshwater metagenome</name>
    <dbReference type="NCBI Taxonomy" id="449393"/>
    <lineage>
        <taxon>unclassified sequences</taxon>
        <taxon>metagenomes</taxon>
        <taxon>ecological metagenomes</taxon>
    </lineage>
</organism>
<protein>
    <submittedName>
        <fullName evidence="2">Unannotated protein</fullName>
    </submittedName>
</protein>
<dbReference type="PANTHER" id="PTHR10900">
    <property type="entry name" value="PERIOSTIN-RELATED"/>
    <property type="match status" value="1"/>
</dbReference>
<accession>A0A6J7JQQ9</accession>
<dbReference type="PANTHER" id="PTHR10900:SF77">
    <property type="entry name" value="FI19380P1"/>
    <property type="match status" value="1"/>
</dbReference>
<feature type="domain" description="FAS1" evidence="1">
    <location>
        <begin position="46"/>
        <end position="177"/>
    </location>
</feature>
<dbReference type="InterPro" id="IPR036378">
    <property type="entry name" value="FAS1_dom_sf"/>
</dbReference>
<dbReference type="Gene3D" id="2.30.180.10">
    <property type="entry name" value="FAS1 domain"/>
    <property type="match status" value="1"/>
</dbReference>
<dbReference type="AlphaFoldDB" id="A0A6J7JQQ9"/>
<dbReference type="SMART" id="SM00554">
    <property type="entry name" value="FAS1"/>
    <property type="match status" value="1"/>
</dbReference>
<dbReference type="InterPro" id="IPR050904">
    <property type="entry name" value="Adhesion/Biosynth-related"/>
</dbReference>
<reference evidence="2" key="1">
    <citation type="submission" date="2020-05" db="EMBL/GenBank/DDBJ databases">
        <authorList>
            <person name="Chiriac C."/>
            <person name="Salcher M."/>
            <person name="Ghai R."/>
            <person name="Kavagutti S V."/>
        </authorList>
    </citation>
    <scope>NUCLEOTIDE SEQUENCE</scope>
</reference>
<name>A0A6J7JQQ9_9ZZZZ</name>
<sequence length="181" mass="18478">MKLRKLIVSIGVMSLLSMGFAACSSSDSETAEKVTTTTAAAPTKCDNTIVDVAAGNPDFSTLVTAVKAAGLVDTLNGEGPFTVFAPTNEAFAKIPAATLDAVLADKEKLTSILTFHVVGGKVMAADLKPGSQKVVTVNGEEAEIVVSDTGVTYAGGKVVTTDIETCNGVIHVIDTVAMPMG</sequence>
<gene>
    <name evidence="2" type="ORF">UFOPK3789_00332</name>
</gene>
<dbReference type="EMBL" id="CAFBNL010000011">
    <property type="protein sequence ID" value="CAB4945247.1"/>
    <property type="molecule type" value="Genomic_DNA"/>
</dbReference>
<dbReference type="Pfam" id="PF02469">
    <property type="entry name" value="Fasciclin"/>
    <property type="match status" value="1"/>
</dbReference>
<dbReference type="InterPro" id="IPR000782">
    <property type="entry name" value="FAS1_domain"/>
</dbReference>